<dbReference type="OrthoDB" id="5236575at2759"/>
<reference evidence="2 3" key="1">
    <citation type="submission" date="2016-10" db="EMBL/GenBank/DDBJ databases">
        <title>Draft genome sequence of Coniochaeta ligniaria NRRL30616, a lignocellulolytic fungus for bioabatement of inhibitors in plant biomass hydrolysates.</title>
        <authorList>
            <consortium name="DOE Joint Genome Institute"/>
            <person name="Jimenez D.J."/>
            <person name="Hector R.E."/>
            <person name="Riley R."/>
            <person name="Sun H."/>
            <person name="Grigoriev I.V."/>
            <person name="Van Elsas J.D."/>
            <person name="Nichols N.N."/>
        </authorList>
    </citation>
    <scope>NUCLEOTIDE SEQUENCE [LARGE SCALE GENOMIC DNA]</scope>
    <source>
        <strain evidence="2 3">NRRL 30616</strain>
    </source>
</reference>
<dbReference type="AlphaFoldDB" id="A0A1J7ISN4"/>
<name>A0A1J7ISN4_9PEZI</name>
<sequence length="1200" mass="134353">MDANPRPTKRPRRAAARGKRDDGSGGTITIPVTQTPTHSPKQNSGRDVRFAYTRKGINEVKDAWEEVAWDREDAFSELLRQWRTDIMSIHGINREKFAVNVETTDRQLDDGKVEIVYRVKTPANPGKPLEYVGHVRFRGSVGGDGTVDIVTRGLTMDFPELTSVKFASSSHPRVNDQARKKIGNPKLEKAILILMDDNEDHLHRVRVMTGHREWNFKFDNKPADYFLARQRDVDSEERVWINERIRILESDTGRPSSEARPGQDTLLAIGEPSDPGRRDKIHDSCGRTQKNRWARVQEQDFRDWTKRALFLYSHSFVAPLRREKSFDNCNWCYTETGDLILDDRFSGRLYKDGLQLCRWEFSATTPNNHELRYAYNLRKDPQRMESDCVVISLEHEAQAIAAIWDSVVKAYGTTACEALSRLLQTKVPPYRDALNIANHLNDATAFALHSFLVSTSAVSGKPLWYISASDFDSQRVRQFVAMQESSGFEIEVLADSYWSLMTKYNLMHTPEEEMQRVPGMKLVNSASRASPAVSTIHAAASHVEPGRTPSPSPAASFATSIERTSAEFFTEPSTEPSAGSLPDSSKDGPSRCPAASSEPSTELLAQAMTGADNVLMQRIQQLERELDSEKQRSSALQTELNERMLTDNSTNRPRADDSHGQLITDPSTDVSAYASHRQTAPSTETGPVEIGGVVPDESPGERVYPVPSGFFPNEVMRLVQACLKLCPQPMSGYYCLPIEGGTGVVVAGFCRFDHDSSLLKIHKDWLSRDRMRQEFGDPEDTTEVDLLCHTLLTLWDDLIKSESANSFVKHDSCAVWARCRSNIRRRLLDYRQVSRHIAAPKTLRDRGQLFVIASSLANSGWAKEDDKVHLSVHYQACPWAQRSYATWRADTRDRHFTDITAAEDADPQGGIVVETRCDPCRFCHGVMMTGATSVPFYAIMFEGLDPRKKYFFVARNLSQPDSLLVILHGLHSPQAEDDHKWCKIMQAMVQTYAQAGHMIQPLFRDPRGLHDATPQHESGSSRLEPSHAPPASPDRAPPALLEFAQRTWGKMVVTQPSGIIAVPGSQPIHDAPQNSLERQKLAQARPYVMSGLRHPSMAPGSPPRLMVSSPRPPSTTFSSQQHTPPPPPLIWTPPILSSTTVSNSPLRPLKTHPPPPPPLSQPLPRPVTTESSFTNDSALDRLESTLSLCRGIYARQKRLS</sequence>
<feature type="compositionally biased region" description="Basic and acidic residues" evidence="1">
    <location>
        <begin position="274"/>
        <end position="284"/>
    </location>
</feature>
<feature type="compositionally biased region" description="Basic residues" evidence="1">
    <location>
        <begin position="7"/>
        <end position="17"/>
    </location>
</feature>
<evidence type="ECO:0000313" key="3">
    <source>
        <dbReference type="Proteomes" id="UP000182658"/>
    </source>
</evidence>
<feature type="compositionally biased region" description="Polar residues" evidence="1">
    <location>
        <begin position="30"/>
        <end position="43"/>
    </location>
</feature>
<feature type="region of interest" description="Disordered" evidence="1">
    <location>
        <begin position="1004"/>
        <end position="1037"/>
    </location>
</feature>
<evidence type="ECO:0000313" key="2">
    <source>
        <dbReference type="EMBL" id="OIW30502.1"/>
    </source>
</evidence>
<feature type="region of interest" description="Disordered" evidence="1">
    <location>
        <begin position="625"/>
        <end position="662"/>
    </location>
</feature>
<accession>A0A1J7ISN4</accession>
<protein>
    <submittedName>
        <fullName evidence="2">Uncharacterized protein</fullName>
    </submittedName>
</protein>
<feature type="region of interest" description="Disordered" evidence="1">
    <location>
        <begin position="1091"/>
        <end position="1176"/>
    </location>
</feature>
<feature type="region of interest" description="Disordered" evidence="1">
    <location>
        <begin position="251"/>
        <end position="284"/>
    </location>
</feature>
<dbReference type="EMBL" id="KV875096">
    <property type="protein sequence ID" value="OIW30502.1"/>
    <property type="molecule type" value="Genomic_DNA"/>
</dbReference>
<proteinExistence type="predicted"/>
<keyword evidence="3" id="KW-1185">Reference proteome</keyword>
<feature type="region of interest" description="Disordered" evidence="1">
    <location>
        <begin position="566"/>
        <end position="600"/>
    </location>
</feature>
<feature type="region of interest" description="Disordered" evidence="1">
    <location>
        <begin position="1"/>
        <end position="46"/>
    </location>
</feature>
<feature type="compositionally biased region" description="Pro residues" evidence="1">
    <location>
        <begin position="1151"/>
        <end position="1165"/>
    </location>
</feature>
<feature type="compositionally biased region" description="Basic and acidic residues" evidence="1">
    <location>
        <begin position="1004"/>
        <end position="1014"/>
    </location>
</feature>
<dbReference type="Proteomes" id="UP000182658">
    <property type="component" value="Unassembled WGS sequence"/>
</dbReference>
<feature type="compositionally biased region" description="Pro residues" evidence="1">
    <location>
        <begin position="1027"/>
        <end position="1036"/>
    </location>
</feature>
<organism evidence="2 3">
    <name type="scientific">Coniochaeta ligniaria NRRL 30616</name>
    <dbReference type="NCBI Taxonomy" id="1408157"/>
    <lineage>
        <taxon>Eukaryota</taxon>
        <taxon>Fungi</taxon>
        <taxon>Dikarya</taxon>
        <taxon>Ascomycota</taxon>
        <taxon>Pezizomycotina</taxon>
        <taxon>Sordariomycetes</taxon>
        <taxon>Sordariomycetidae</taxon>
        <taxon>Coniochaetales</taxon>
        <taxon>Coniochaetaceae</taxon>
        <taxon>Coniochaeta</taxon>
    </lineage>
</organism>
<evidence type="ECO:0000256" key="1">
    <source>
        <dbReference type="SAM" id="MobiDB-lite"/>
    </source>
</evidence>
<dbReference type="InParanoid" id="A0A1J7ISN4"/>
<gene>
    <name evidence="2" type="ORF">CONLIGDRAFT_281905</name>
</gene>